<dbReference type="Pfam" id="PF13287">
    <property type="entry name" value="Fn3_assoc"/>
    <property type="match status" value="1"/>
</dbReference>
<dbReference type="InterPro" id="IPR008979">
    <property type="entry name" value="Galactose-bd-like_sf"/>
</dbReference>
<organism evidence="7 8">
    <name type="scientific">Maribacter ulvicola</name>
    <dbReference type="NCBI Taxonomy" id="228959"/>
    <lineage>
        <taxon>Bacteria</taxon>
        <taxon>Pseudomonadati</taxon>
        <taxon>Bacteroidota</taxon>
        <taxon>Flavobacteriia</taxon>
        <taxon>Flavobacteriales</taxon>
        <taxon>Flavobacteriaceae</taxon>
        <taxon>Maribacter</taxon>
    </lineage>
</organism>
<reference evidence="8" key="1">
    <citation type="submission" date="2017-01" db="EMBL/GenBank/DDBJ databases">
        <authorList>
            <person name="Varghese N."/>
            <person name="Submissions S."/>
        </authorList>
    </citation>
    <scope>NUCLEOTIDE SEQUENCE [LARGE SCALE GENOMIC DNA]</scope>
    <source>
        <strain evidence="8">DSM 15366</strain>
    </source>
</reference>
<comment type="similarity">
    <text evidence="1">Belongs to the glycosyl hydrolase 29 family.</text>
</comment>
<dbReference type="InterPro" id="IPR026876">
    <property type="entry name" value="Fn3_assoc_repeat"/>
</dbReference>
<dbReference type="Gene3D" id="3.20.20.80">
    <property type="entry name" value="Glycosidases"/>
    <property type="match status" value="1"/>
</dbReference>
<feature type="domain" description="F5/8 type C" evidence="6">
    <location>
        <begin position="610"/>
        <end position="751"/>
    </location>
</feature>
<protein>
    <recommendedName>
        <fullName evidence="2">alpha-L-fucosidase</fullName>
        <ecNumber evidence="2">3.2.1.51</ecNumber>
    </recommendedName>
</protein>
<keyword evidence="5" id="KW-0326">Glycosidase</keyword>
<dbReference type="Proteomes" id="UP000186953">
    <property type="component" value="Unassembled WGS sequence"/>
</dbReference>
<evidence type="ECO:0000256" key="3">
    <source>
        <dbReference type="ARBA" id="ARBA00022729"/>
    </source>
</evidence>
<gene>
    <name evidence="7" type="ORF">SAMN05421797_10521</name>
</gene>
<dbReference type="Gene3D" id="2.60.120.260">
    <property type="entry name" value="Galactose-binding domain-like"/>
    <property type="match status" value="2"/>
</dbReference>
<evidence type="ECO:0000313" key="8">
    <source>
        <dbReference type="Proteomes" id="UP000186953"/>
    </source>
</evidence>
<evidence type="ECO:0000256" key="4">
    <source>
        <dbReference type="ARBA" id="ARBA00022801"/>
    </source>
</evidence>
<dbReference type="Pfam" id="PF00754">
    <property type="entry name" value="F5_F8_type_C"/>
    <property type="match status" value="1"/>
</dbReference>
<evidence type="ECO:0000256" key="2">
    <source>
        <dbReference type="ARBA" id="ARBA00012662"/>
    </source>
</evidence>
<dbReference type="PANTHER" id="PTHR10030:SF37">
    <property type="entry name" value="ALPHA-L-FUCOSIDASE-RELATED"/>
    <property type="match status" value="1"/>
</dbReference>
<dbReference type="AlphaFoldDB" id="A0A1N6X7X8"/>
<dbReference type="InterPro" id="IPR057739">
    <property type="entry name" value="Glyco_hydro_29_N"/>
</dbReference>
<keyword evidence="8" id="KW-1185">Reference proteome</keyword>
<name>A0A1N6X7X8_9FLAO</name>
<evidence type="ECO:0000259" key="6">
    <source>
        <dbReference type="PROSITE" id="PS50022"/>
    </source>
</evidence>
<dbReference type="InterPro" id="IPR017853">
    <property type="entry name" value="GH"/>
</dbReference>
<dbReference type="GO" id="GO:0004560">
    <property type="term" value="F:alpha-L-fucosidase activity"/>
    <property type="evidence" value="ECO:0007669"/>
    <property type="project" value="InterPro"/>
</dbReference>
<dbReference type="InterPro" id="IPR000421">
    <property type="entry name" value="FA58C"/>
</dbReference>
<dbReference type="EC" id="3.2.1.51" evidence="2"/>
<accession>A0A1N6X7X8</accession>
<keyword evidence="4" id="KW-0378">Hydrolase</keyword>
<keyword evidence="3" id="KW-0732">Signal</keyword>
<dbReference type="GO" id="GO:0006004">
    <property type="term" value="P:fucose metabolic process"/>
    <property type="evidence" value="ECO:0007669"/>
    <property type="project" value="TreeGrafter"/>
</dbReference>
<dbReference type="GO" id="GO:0005764">
    <property type="term" value="C:lysosome"/>
    <property type="evidence" value="ECO:0007669"/>
    <property type="project" value="TreeGrafter"/>
</dbReference>
<dbReference type="STRING" id="228959.SAMN05421797_10521"/>
<dbReference type="EMBL" id="FTMA01000005">
    <property type="protein sequence ID" value="SIQ98387.1"/>
    <property type="molecule type" value="Genomic_DNA"/>
</dbReference>
<evidence type="ECO:0000256" key="5">
    <source>
        <dbReference type="ARBA" id="ARBA00023295"/>
    </source>
</evidence>
<sequence>MPSKRVIMEKKKYKTIMENKVKTLLVISLFVGAVTFGQQLHTVKIASGDSKQAIIEKASNLVPTLNQYNYKKLEYSCFVHFGLNTFTAKEWGDGFEDPKIFNPSGLDTDQWCRVAKEAGMKMVMITVKHHDGFVLWQSRYTQHGIMSSPFQDGKGDVLRELSKSCKKYGLKMGVYLSPADLYQIENKAGLYGNLSEYSERIIPRPVKGRPFKDKRTFKFVVDDYNEYFLNQLFELLTEYGPVHEVWFDGAHPKRKGGQKYNYLAWKELIKTLAPEAVVFGKEDVRWIGNESGTSRGTEWDVVTFEQNPSQMNMFPDMHGDLGSREQLYKGKYLHFLPGEADTSIREGWFYRNDGEQGVRSADDVFDMYERCIGSNTNLLLNIPPNRDGLFPERDVRSILEAGRRIQETYDINEIANAKGEKALLDGNENTYVLAENGKGTYEFKLPATKLINRFVIQEAIQLKGQRIEEHAVDAWLDGKWQEIAKGTTVGYKRILRFSKVLTDKMRLRILKGRSTPSVSAVSAHYYAPRPPQLKLSRNLQGEVNIAPLKTDFDWKVEKDVEQVKVENTIIRYTLDLSEPNSSSKIFSTPFYLKSGVVKARAFNNNQEGPITEKEFGIVKKDWIVKGDATDKKKNAIKAVDADSNTFWNSGTGKPNLTIDLKTKKSITGFIYTPPINYKEGLIEKGLVQVSLNGKHWKNVQEFNLGNLINDPMPRTVKFNKFVKARYIKIMLINGAGGSTSASIAEIDILEQ</sequence>
<dbReference type="PROSITE" id="PS50022">
    <property type="entry name" value="FA58C_3"/>
    <property type="match status" value="1"/>
</dbReference>
<dbReference type="SUPFAM" id="SSF51445">
    <property type="entry name" value="(Trans)glycosidases"/>
    <property type="match status" value="1"/>
</dbReference>
<proteinExistence type="inferred from homology"/>
<dbReference type="SMART" id="SM00812">
    <property type="entry name" value="Alpha_L_fucos"/>
    <property type="match status" value="1"/>
</dbReference>
<evidence type="ECO:0000313" key="7">
    <source>
        <dbReference type="EMBL" id="SIQ98387.1"/>
    </source>
</evidence>
<dbReference type="SUPFAM" id="SSF49785">
    <property type="entry name" value="Galactose-binding domain-like"/>
    <property type="match status" value="2"/>
</dbReference>
<dbReference type="PANTHER" id="PTHR10030">
    <property type="entry name" value="ALPHA-L-FUCOSIDASE"/>
    <property type="match status" value="1"/>
</dbReference>
<dbReference type="GO" id="GO:0016139">
    <property type="term" value="P:glycoside catabolic process"/>
    <property type="evidence" value="ECO:0007669"/>
    <property type="project" value="TreeGrafter"/>
</dbReference>
<dbReference type="Pfam" id="PF01120">
    <property type="entry name" value="Alpha_L_fucos"/>
    <property type="match status" value="1"/>
</dbReference>
<dbReference type="InterPro" id="IPR000933">
    <property type="entry name" value="Glyco_hydro_29"/>
</dbReference>
<evidence type="ECO:0000256" key="1">
    <source>
        <dbReference type="ARBA" id="ARBA00007951"/>
    </source>
</evidence>